<dbReference type="GO" id="GO:0005524">
    <property type="term" value="F:ATP binding"/>
    <property type="evidence" value="ECO:0007669"/>
    <property type="project" value="UniProtKB-KW"/>
</dbReference>
<keyword evidence="9 17" id="KW-0418">Kinase</keyword>
<evidence type="ECO:0000256" key="13">
    <source>
        <dbReference type="ARBA" id="ARBA00023136"/>
    </source>
</evidence>
<evidence type="ECO:0000256" key="14">
    <source>
        <dbReference type="SAM" id="Phobius"/>
    </source>
</evidence>
<dbReference type="PANTHER" id="PTHR45528:SF1">
    <property type="entry name" value="SENSOR HISTIDINE KINASE CPXA"/>
    <property type="match status" value="1"/>
</dbReference>
<evidence type="ECO:0000256" key="12">
    <source>
        <dbReference type="ARBA" id="ARBA00023012"/>
    </source>
</evidence>
<evidence type="ECO:0000256" key="5">
    <source>
        <dbReference type="ARBA" id="ARBA00022553"/>
    </source>
</evidence>
<keyword evidence="6" id="KW-0808">Transferase</keyword>
<dbReference type="InterPro" id="IPR003661">
    <property type="entry name" value="HisK_dim/P_dom"/>
</dbReference>
<dbReference type="InterPro" id="IPR003594">
    <property type="entry name" value="HATPase_dom"/>
</dbReference>
<dbReference type="Pfam" id="PF00512">
    <property type="entry name" value="HisKA"/>
    <property type="match status" value="1"/>
</dbReference>
<dbReference type="InterPro" id="IPR003660">
    <property type="entry name" value="HAMP_dom"/>
</dbReference>
<sequence>MKIRRTRWYRSLTLRLLLVFWALLSVTAASGYLLAIWNKPKAELSPLKPEIYQTLQPLLSDALTFHSLQPGRLIAGDYRVAAQLSNTGSEKLLMDELLRIKHGSTLLRMLGQEQPQQIPLDERLLMGPFELNGNKILVTRPLGPAEYVDKEKLEQESMQARALTVIIGSGVLAILLGIWLIRPIRRMILGMREVAKGSAKPDLKRLPKRGDEVGELARALSQTALDLAKSRDAQRRLLSDVSHELRSPMARMQVALDLTETDAHEDDPNWQQLRRDTERLSVIIERILSLSRLENGLIELNKESLDSGELVQQLINDMCYQKPEVEERLVKLGDAWPEIETDAELFRLVLENIVRNALHYTESTVELSCEVGRDNMCVIIRDHGPGVEESTLVKLFEPFYRGDPARHHKAGVGLGLALSQRTAVVLGGSLTAKNHPEGGLKVVLELPKR</sequence>
<keyword evidence="13 14" id="KW-0472">Membrane</keyword>
<evidence type="ECO:0000256" key="2">
    <source>
        <dbReference type="ARBA" id="ARBA00004651"/>
    </source>
</evidence>
<dbReference type="PROSITE" id="PS50109">
    <property type="entry name" value="HIS_KIN"/>
    <property type="match status" value="1"/>
</dbReference>
<dbReference type="Proteomes" id="UP000288361">
    <property type="component" value="Unassembled WGS sequence"/>
</dbReference>
<keyword evidence="7 14" id="KW-0812">Transmembrane</keyword>
<dbReference type="EMBL" id="PIQA01000013">
    <property type="protein sequence ID" value="RUO62061.1"/>
    <property type="molecule type" value="Genomic_DNA"/>
</dbReference>
<evidence type="ECO:0000313" key="17">
    <source>
        <dbReference type="EMBL" id="RUO62061.1"/>
    </source>
</evidence>
<proteinExistence type="predicted"/>
<dbReference type="PANTHER" id="PTHR45528">
    <property type="entry name" value="SENSOR HISTIDINE KINASE CPXA"/>
    <property type="match status" value="1"/>
</dbReference>
<comment type="caution">
    <text evidence="17">The sequence shown here is derived from an EMBL/GenBank/DDBJ whole genome shotgun (WGS) entry which is preliminary data.</text>
</comment>
<evidence type="ECO:0000256" key="6">
    <source>
        <dbReference type="ARBA" id="ARBA00022679"/>
    </source>
</evidence>
<evidence type="ECO:0000256" key="10">
    <source>
        <dbReference type="ARBA" id="ARBA00022840"/>
    </source>
</evidence>
<dbReference type="SUPFAM" id="SSF47384">
    <property type="entry name" value="Homodimeric domain of signal transducing histidine kinase"/>
    <property type="match status" value="1"/>
</dbReference>
<dbReference type="InterPro" id="IPR036890">
    <property type="entry name" value="HATPase_C_sf"/>
</dbReference>
<dbReference type="PROSITE" id="PS50885">
    <property type="entry name" value="HAMP"/>
    <property type="match status" value="1"/>
</dbReference>
<dbReference type="GO" id="GO:0000155">
    <property type="term" value="F:phosphorelay sensor kinase activity"/>
    <property type="evidence" value="ECO:0007669"/>
    <property type="project" value="InterPro"/>
</dbReference>
<feature type="domain" description="Histidine kinase" evidence="15">
    <location>
        <begin position="240"/>
        <end position="449"/>
    </location>
</feature>
<feature type="transmembrane region" description="Helical" evidence="14">
    <location>
        <begin position="162"/>
        <end position="181"/>
    </location>
</feature>
<dbReference type="RefSeq" id="WP_126752881.1">
    <property type="nucleotide sequence ID" value="NZ_JBHUMT010000003.1"/>
</dbReference>
<organism evidence="17 18">
    <name type="scientific">Idiomarina piscisalsi</name>
    <dbReference type="NCBI Taxonomy" id="1096243"/>
    <lineage>
        <taxon>Bacteria</taxon>
        <taxon>Pseudomonadati</taxon>
        <taxon>Pseudomonadota</taxon>
        <taxon>Gammaproteobacteria</taxon>
        <taxon>Alteromonadales</taxon>
        <taxon>Idiomarinaceae</taxon>
        <taxon>Idiomarina</taxon>
    </lineage>
</organism>
<dbReference type="CDD" id="cd06225">
    <property type="entry name" value="HAMP"/>
    <property type="match status" value="1"/>
</dbReference>
<evidence type="ECO:0000256" key="1">
    <source>
        <dbReference type="ARBA" id="ARBA00000085"/>
    </source>
</evidence>
<evidence type="ECO:0000256" key="7">
    <source>
        <dbReference type="ARBA" id="ARBA00022692"/>
    </source>
</evidence>
<accession>A0A432YM41</accession>
<dbReference type="SMART" id="SM00388">
    <property type="entry name" value="HisKA"/>
    <property type="match status" value="1"/>
</dbReference>
<dbReference type="SUPFAM" id="SSF158472">
    <property type="entry name" value="HAMP domain-like"/>
    <property type="match status" value="1"/>
</dbReference>
<dbReference type="GO" id="GO:0005886">
    <property type="term" value="C:plasma membrane"/>
    <property type="evidence" value="ECO:0007669"/>
    <property type="project" value="UniProtKB-SubCell"/>
</dbReference>
<keyword evidence="8" id="KW-0547">Nucleotide-binding</keyword>
<keyword evidence="11 14" id="KW-1133">Transmembrane helix</keyword>
<evidence type="ECO:0000256" key="3">
    <source>
        <dbReference type="ARBA" id="ARBA00012438"/>
    </source>
</evidence>
<keyword evidence="4" id="KW-1003">Cell membrane</keyword>
<evidence type="ECO:0000256" key="11">
    <source>
        <dbReference type="ARBA" id="ARBA00022989"/>
    </source>
</evidence>
<dbReference type="Gene3D" id="6.10.340.10">
    <property type="match status" value="1"/>
</dbReference>
<dbReference type="SMART" id="SM00387">
    <property type="entry name" value="HATPase_c"/>
    <property type="match status" value="1"/>
</dbReference>
<gene>
    <name evidence="17" type="ORF">CWI73_11365</name>
</gene>
<protein>
    <recommendedName>
        <fullName evidence="3">histidine kinase</fullName>
        <ecNumber evidence="3">2.7.13.3</ecNumber>
    </recommendedName>
</protein>
<dbReference type="Gene3D" id="1.10.287.130">
    <property type="match status" value="1"/>
</dbReference>
<dbReference type="EC" id="2.7.13.3" evidence="3"/>
<evidence type="ECO:0000256" key="4">
    <source>
        <dbReference type="ARBA" id="ARBA00022475"/>
    </source>
</evidence>
<dbReference type="SMART" id="SM00304">
    <property type="entry name" value="HAMP"/>
    <property type="match status" value="1"/>
</dbReference>
<reference evidence="17 18" key="1">
    <citation type="journal article" date="2011" name="Front. Microbiol.">
        <title>Genomic signatures of strain selection and enhancement in Bacillus atrophaeus var. globigii, a historical biowarfare simulant.</title>
        <authorList>
            <person name="Gibbons H.S."/>
            <person name="Broomall S.M."/>
            <person name="McNew L.A."/>
            <person name="Daligault H."/>
            <person name="Chapman C."/>
            <person name="Bruce D."/>
            <person name="Karavis M."/>
            <person name="Krepps M."/>
            <person name="McGregor P.A."/>
            <person name="Hong C."/>
            <person name="Park K.H."/>
            <person name="Akmal A."/>
            <person name="Feldman A."/>
            <person name="Lin J.S."/>
            <person name="Chang W.E."/>
            <person name="Higgs B.W."/>
            <person name="Demirev P."/>
            <person name="Lindquist J."/>
            <person name="Liem A."/>
            <person name="Fochler E."/>
            <person name="Read T.D."/>
            <person name="Tapia R."/>
            <person name="Johnson S."/>
            <person name="Bishop-Lilly K.A."/>
            <person name="Detter C."/>
            <person name="Han C."/>
            <person name="Sozhamannan S."/>
            <person name="Rosenzweig C.N."/>
            <person name="Skowronski E.W."/>
        </authorList>
    </citation>
    <scope>NUCLEOTIDE SEQUENCE [LARGE SCALE GENOMIC DNA]</scope>
    <source>
        <strain evidence="17 18">TPS4-2</strain>
    </source>
</reference>
<evidence type="ECO:0000259" key="16">
    <source>
        <dbReference type="PROSITE" id="PS50885"/>
    </source>
</evidence>
<dbReference type="InterPro" id="IPR050398">
    <property type="entry name" value="HssS/ArlS-like"/>
</dbReference>
<comment type="catalytic activity">
    <reaction evidence="1">
        <text>ATP + protein L-histidine = ADP + protein N-phospho-L-histidine.</text>
        <dbReference type="EC" id="2.7.13.3"/>
    </reaction>
</comment>
<comment type="subcellular location">
    <subcellularLocation>
        <location evidence="2">Cell membrane</location>
        <topology evidence="2">Multi-pass membrane protein</topology>
    </subcellularLocation>
</comment>
<evidence type="ECO:0000256" key="9">
    <source>
        <dbReference type="ARBA" id="ARBA00022777"/>
    </source>
</evidence>
<dbReference type="SUPFAM" id="SSF55874">
    <property type="entry name" value="ATPase domain of HSP90 chaperone/DNA topoisomerase II/histidine kinase"/>
    <property type="match status" value="1"/>
</dbReference>
<feature type="domain" description="HAMP" evidence="16">
    <location>
        <begin position="178"/>
        <end position="232"/>
    </location>
</feature>
<dbReference type="Pfam" id="PF00672">
    <property type="entry name" value="HAMP"/>
    <property type="match status" value="1"/>
</dbReference>
<dbReference type="Pfam" id="PF02518">
    <property type="entry name" value="HATPase_c"/>
    <property type="match status" value="1"/>
</dbReference>
<keyword evidence="5" id="KW-0597">Phosphoprotein</keyword>
<keyword evidence="10" id="KW-0067">ATP-binding</keyword>
<evidence type="ECO:0000313" key="18">
    <source>
        <dbReference type="Proteomes" id="UP000288361"/>
    </source>
</evidence>
<dbReference type="InterPro" id="IPR005467">
    <property type="entry name" value="His_kinase_dom"/>
</dbReference>
<dbReference type="PRINTS" id="PR00344">
    <property type="entry name" value="BCTRLSENSOR"/>
</dbReference>
<name>A0A432YM41_9GAMM</name>
<dbReference type="InterPro" id="IPR036097">
    <property type="entry name" value="HisK_dim/P_sf"/>
</dbReference>
<evidence type="ECO:0000256" key="8">
    <source>
        <dbReference type="ARBA" id="ARBA00022741"/>
    </source>
</evidence>
<dbReference type="CDD" id="cd00082">
    <property type="entry name" value="HisKA"/>
    <property type="match status" value="1"/>
</dbReference>
<dbReference type="Gene3D" id="3.30.565.10">
    <property type="entry name" value="Histidine kinase-like ATPase, C-terminal domain"/>
    <property type="match status" value="1"/>
</dbReference>
<dbReference type="AlphaFoldDB" id="A0A432YM41"/>
<evidence type="ECO:0000259" key="15">
    <source>
        <dbReference type="PROSITE" id="PS50109"/>
    </source>
</evidence>
<dbReference type="InterPro" id="IPR004358">
    <property type="entry name" value="Sig_transdc_His_kin-like_C"/>
</dbReference>
<keyword evidence="12" id="KW-0902">Two-component regulatory system</keyword>